<name>A0A3D8HAM3_9BACT</name>
<dbReference type="EMBL" id="JACRTI010000052">
    <property type="protein sequence ID" value="MBC8603278.1"/>
    <property type="molecule type" value="Genomic_DNA"/>
</dbReference>
<dbReference type="EMBL" id="QREV01000052">
    <property type="protein sequence ID" value="RDU47988.1"/>
    <property type="molecule type" value="Genomic_DNA"/>
</dbReference>
<keyword evidence="4" id="KW-1185">Reference proteome</keyword>
<dbReference type="AlphaFoldDB" id="A0A3D8HAM3"/>
<accession>A0A3D8HAM3</accession>
<gene>
    <name evidence="2" type="ORF">DWU89_16715</name>
    <name evidence="1" type="ORF">H8784_16315</name>
</gene>
<proteinExistence type="predicted"/>
<reference evidence="2 3" key="1">
    <citation type="submission" date="2018-07" db="EMBL/GenBank/DDBJ databases">
        <title>Parabacteroides acidifaciens nov. sp., isolated from human feces.</title>
        <authorList>
            <person name="Wang Y.J."/>
        </authorList>
    </citation>
    <scope>NUCLEOTIDE SEQUENCE [LARGE SCALE GENOMIC DNA]</scope>
    <source>
        <strain evidence="2 3">426-9</strain>
    </source>
</reference>
<dbReference type="Proteomes" id="UP000256321">
    <property type="component" value="Unassembled WGS sequence"/>
</dbReference>
<evidence type="ECO:0000313" key="4">
    <source>
        <dbReference type="Proteomes" id="UP000629596"/>
    </source>
</evidence>
<dbReference type="Proteomes" id="UP000629596">
    <property type="component" value="Unassembled WGS sequence"/>
</dbReference>
<sequence length="81" mass="9859">MTAMELELKKSKLQKAISMLDSEEDVNRVEKYLHRMVRREQPPCQYTIEELKKHLEEAEEDFRMGRYYTSDELRKKHPLCK</sequence>
<evidence type="ECO:0000313" key="3">
    <source>
        <dbReference type="Proteomes" id="UP000256321"/>
    </source>
</evidence>
<organism evidence="2 3">
    <name type="scientific">Parabacteroides acidifaciens</name>
    <dbReference type="NCBI Taxonomy" id="2290935"/>
    <lineage>
        <taxon>Bacteria</taxon>
        <taxon>Pseudomonadati</taxon>
        <taxon>Bacteroidota</taxon>
        <taxon>Bacteroidia</taxon>
        <taxon>Bacteroidales</taxon>
        <taxon>Tannerellaceae</taxon>
        <taxon>Parabacteroides</taxon>
    </lineage>
</organism>
<comment type="caution">
    <text evidence="2">The sequence shown here is derived from an EMBL/GenBank/DDBJ whole genome shotgun (WGS) entry which is preliminary data.</text>
</comment>
<reference evidence="1 4" key="2">
    <citation type="submission" date="2020-08" db="EMBL/GenBank/DDBJ databases">
        <title>Genome public.</title>
        <authorList>
            <person name="Liu C."/>
            <person name="Sun Q."/>
        </authorList>
    </citation>
    <scope>NUCLEOTIDE SEQUENCE [LARGE SCALE GENOMIC DNA]</scope>
    <source>
        <strain evidence="1 4">426_9</strain>
    </source>
</reference>
<evidence type="ECO:0000313" key="1">
    <source>
        <dbReference type="EMBL" id="MBC8603278.1"/>
    </source>
</evidence>
<evidence type="ECO:0000313" key="2">
    <source>
        <dbReference type="EMBL" id="RDU47988.1"/>
    </source>
</evidence>
<protein>
    <submittedName>
        <fullName evidence="2">Uncharacterized protein</fullName>
    </submittedName>
</protein>